<dbReference type="InterPro" id="IPR021855">
    <property type="entry name" value="PAM68-like"/>
</dbReference>
<reference evidence="3" key="1">
    <citation type="journal article" date="2021" name="Nat. Commun.">
        <title>Genomic analyses provide insights into spinach domestication and the genetic basis of agronomic traits.</title>
        <authorList>
            <person name="Cai X."/>
            <person name="Sun X."/>
            <person name="Xu C."/>
            <person name="Sun H."/>
            <person name="Wang X."/>
            <person name="Ge C."/>
            <person name="Zhang Z."/>
            <person name="Wang Q."/>
            <person name="Fei Z."/>
            <person name="Jiao C."/>
            <person name="Wang Q."/>
        </authorList>
    </citation>
    <scope>NUCLEOTIDE SEQUENCE [LARGE SCALE GENOMIC DNA]</scope>
    <source>
        <strain evidence="3">cv. Varoflay</strain>
    </source>
</reference>
<feature type="compositionally biased region" description="Polar residues" evidence="1">
    <location>
        <begin position="56"/>
        <end position="71"/>
    </location>
</feature>
<protein>
    <submittedName>
        <fullName evidence="4">Uncharacterized protein PAM68-like</fullName>
    </submittedName>
</protein>
<sequence>MNTLITFHHQQPISITKPSLFDQKTQPFHHPTTLNNHLPLSKTSCKLHAQAKGFGKTSTQKKNNAPKSGSTPEEEDEDDKIPTIVFDRMIRRIVTSVGVPMATGVVLLKLFDALKEKQLWDVPLWVTFITTFVFFGSSVLGVAYGSLSTSWDAEKSGSVLGFEEAKQNWDEMWKEDEKNKD</sequence>
<dbReference type="PANTHER" id="PTHR34575:SF6">
    <property type="entry name" value="EXPRESSED PROTEIN"/>
    <property type="match status" value="1"/>
</dbReference>
<keyword evidence="3" id="KW-1185">Reference proteome</keyword>
<keyword evidence="2" id="KW-0812">Transmembrane</keyword>
<evidence type="ECO:0000313" key="4">
    <source>
        <dbReference type="RefSeq" id="XP_021844163.1"/>
    </source>
</evidence>
<dbReference type="Proteomes" id="UP000813463">
    <property type="component" value="Chromosome 3"/>
</dbReference>
<dbReference type="GO" id="GO:0010258">
    <property type="term" value="P:NADH dehydrogenase complex (plastoquinone) assembly"/>
    <property type="evidence" value="ECO:0000318"/>
    <property type="project" value="GO_Central"/>
</dbReference>
<dbReference type="Pfam" id="PF11947">
    <property type="entry name" value="DUF3464"/>
    <property type="match status" value="1"/>
</dbReference>
<dbReference type="OrthoDB" id="678088at2759"/>
<dbReference type="RefSeq" id="XP_021844163.1">
    <property type="nucleotide sequence ID" value="XM_021988471.2"/>
</dbReference>
<feature type="transmembrane region" description="Helical" evidence="2">
    <location>
        <begin position="93"/>
        <end position="111"/>
    </location>
</feature>
<dbReference type="KEGG" id="soe:110784070"/>
<accession>A0A9R0JRQ7</accession>
<dbReference type="GeneID" id="110784070"/>
<feature type="transmembrane region" description="Helical" evidence="2">
    <location>
        <begin position="123"/>
        <end position="147"/>
    </location>
</feature>
<organism evidence="3 4">
    <name type="scientific">Spinacia oleracea</name>
    <name type="common">Spinach</name>
    <dbReference type="NCBI Taxonomy" id="3562"/>
    <lineage>
        <taxon>Eukaryota</taxon>
        <taxon>Viridiplantae</taxon>
        <taxon>Streptophyta</taxon>
        <taxon>Embryophyta</taxon>
        <taxon>Tracheophyta</taxon>
        <taxon>Spermatophyta</taxon>
        <taxon>Magnoliopsida</taxon>
        <taxon>eudicotyledons</taxon>
        <taxon>Gunneridae</taxon>
        <taxon>Pentapetalae</taxon>
        <taxon>Caryophyllales</taxon>
        <taxon>Chenopodiaceae</taxon>
        <taxon>Chenopodioideae</taxon>
        <taxon>Anserineae</taxon>
        <taxon>Spinacia</taxon>
    </lineage>
</organism>
<evidence type="ECO:0000256" key="1">
    <source>
        <dbReference type="SAM" id="MobiDB-lite"/>
    </source>
</evidence>
<name>A0A9R0JRQ7_SPIOL</name>
<evidence type="ECO:0000256" key="2">
    <source>
        <dbReference type="SAM" id="Phobius"/>
    </source>
</evidence>
<reference evidence="4" key="2">
    <citation type="submission" date="2025-08" db="UniProtKB">
        <authorList>
            <consortium name="RefSeq"/>
        </authorList>
    </citation>
    <scope>IDENTIFICATION</scope>
    <source>
        <tissue evidence="4">Leaf</tissue>
    </source>
</reference>
<dbReference type="AlphaFoldDB" id="A0A9R0JRQ7"/>
<dbReference type="PANTHER" id="PTHR34575">
    <property type="entry name" value="PROTEIN PAM68, CHLOROPLASTIC"/>
    <property type="match status" value="1"/>
</dbReference>
<feature type="region of interest" description="Disordered" evidence="1">
    <location>
        <begin position="53"/>
        <end position="80"/>
    </location>
</feature>
<gene>
    <name evidence="4" type="primary">LOC110784070</name>
</gene>
<proteinExistence type="predicted"/>
<keyword evidence="2" id="KW-0472">Membrane</keyword>
<keyword evidence="2" id="KW-1133">Transmembrane helix</keyword>
<evidence type="ECO:0000313" key="3">
    <source>
        <dbReference type="Proteomes" id="UP000813463"/>
    </source>
</evidence>